<dbReference type="EMBL" id="KL250669">
    <property type="protein sequence ID" value="KGB35251.1"/>
    <property type="molecule type" value="Genomic_DNA"/>
</dbReference>
<accession>A0A095AM81</accession>
<name>A0A095AM81_SCHHA</name>
<proteinExistence type="predicted"/>
<organism evidence="1">
    <name type="scientific">Schistosoma haematobium</name>
    <name type="common">Blood fluke</name>
    <dbReference type="NCBI Taxonomy" id="6185"/>
    <lineage>
        <taxon>Eukaryota</taxon>
        <taxon>Metazoa</taxon>
        <taxon>Spiralia</taxon>
        <taxon>Lophotrochozoa</taxon>
        <taxon>Platyhelminthes</taxon>
        <taxon>Trematoda</taxon>
        <taxon>Digenea</taxon>
        <taxon>Strigeidida</taxon>
        <taxon>Schistosomatoidea</taxon>
        <taxon>Schistosomatidae</taxon>
        <taxon>Schistosoma</taxon>
    </lineage>
</organism>
<reference evidence="1" key="1">
    <citation type="journal article" date="2012" name="Nat. Genet.">
        <title>Whole-genome sequence of Schistosoma haematobium.</title>
        <authorList>
            <person name="Young N.D."/>
            <person name="Jex A.R."/>
            <person name="Li B."/>
            <person name="Liu S."/>
            <person name="Yang L."/>
            <person name="Xiong Z."/>
            <person name="Li Y."/>
            <person name="Cantacessi C."/>
            <person name="Hall R.S."/>
            <person name="Xu X."/>
            <person name="Chen F."/>
            <person name="Wu X."/>
            <person name="Zerlotini A."/>
            <person name="Oliveira G."/>
            <person name="Hofmann A."/>
            <person name="Zhang G."/>
            <person name="Fang X."/>
            <person name="Kang Y."/>
            <person name="Campbell B.E."/>
            <person name="Loukas A."/>
            <person name="Ranganathan S."/>
            <person name="Rollinson D."/>
            <person name="Rinaldi G."/>
            <person name="Brindley P.J."/>
            <person name="Yang H."/>
            <person name="Wang J."/>
            <person name="Wang J."/>
            <person name="Gasser R.B."/>
        </authorList>
    </citation>
    <scope>NUCLEOTIDE SEQUENCE [LARGE SCALE GENOMIC DNA]</scope>
</reference>
<evidence type="ECO:0000313" key="1">
    <source>
        <dbReference type="EMBL" id="KGB35251.1"/>
    </source>
</evidence>
<feature type="non-terminal residue" evidence="1">
    <location>
        <position position="46"/>
    </location>
</feature>
<protein>
    <submittedName>
        <fullName evidence="1">Uncharacterized protein</fullName>
    </submittedName>
</protein>
<sequence length="46" mass="5368">PNERFKPKTFGLTHERLTSRSLVRHPTVFMSNFNQSIILRNPSSII</sequence>
<dbReference type="AlphaFoldDB" id="A0A095AM81"/>
<gene>
    <name evidence="1" type="ORF">MS3_03487</name>
</gene>
<feature type="non-terminal residue" evidence="1">
    <location>
        <position position="1"/>
    </location>
</feature>